<feature type="transmembrane region" description="Helical" evidence="2">
    <location>
        <begin position="33"/>
        <end position="52"/>
    </location>
</feature>
<feature type="transmembrane region" description="Helical" evidence="2">
    <location>
        <begin position="658"/>
        <end position="680"/>
    </location>
</feature>
<dbReference type="InterPro" id="IPR038765">
    <property type="entry name" value="Papain-like_cys_pep_sf"/>
</dbReference>
<feature type="region of interest" description="Disordered" evidence="1">
    <location>
        <begin position="806"/>
        <end position="837"/>
    </location>
</feature>
<dbReference type="PANTHER" id="PTHR42736">
    <property type="entry name" value="PROTEIN-GLUTAMINE GAMMA-GLUTAMYLTRANSFERASE"/>
    <property type="match status" value="1"/>
</dbReference>
<feature type="region of interest" description="Disordered" evidence="1">
    <location>
        <begin position="319"/>
        <end position="346"/>
    </location>
</feature>
<protein>
    <submittedName>
        <fullName evidence="4">Transglutaminase-like domain-containing protein</fullName>
    </submittedName>
</protein>
<dbReference type="EMBL" id="JALKFT010000001">
    <property type="protein sequence ID" value="MCK9874227.1"/>
    <property type="molecule type" value="Genomic_DNA"/>
</dbReference>
<dbReference type="SUPFAM" id="SSF54001">
    <property type="entry name" value="Cysteine proteinases"/>
    <property type="match status" value="1"/>
</dbReference>
<dbReference type="Proteomes" id="UP001201873">
    <property type="component" value="Unassembled WGS sequence"/>
</dbReference>
<reference evidence="4 5" key="1">
    <citation type="submission" date="2022-04" db="EMBL/GenBank/DDBJ databases">
        <title>Genome diversity in the genus Frankia.</title>
        <authorList>
            <person name="Carlos-Shanley C."/>
            <person name="Hahn D."/>
        </authorList>
    </citation>
    <scope>NUCLEOTIDE SEQUENCE [LARGE SCALE GENOMIC DNA]</scope>
    <source>
        <strain evidence="4 5">Ag45/Mut15</strain>
    </source>
</reference>
<dbReference type="PANTHER" id="PTHR42736:SF1">
    <property type="entry name" value="PROTEIN-GLUTAMINE GAMMA-GLUTAMYLTRANSFERASE"/>
    <property type="match status" value="1"/>
</dbReference>
<proteinExistence type="predicted"/>
<evidence type="ECO:0000313" key="4">
    <source>
        <dbReference type="EMBL" id="MCK9874227.1"/>
    </source>
</evidence>
<dbReference type="RefSeq" id="WP_248822933.1">
    <property type="nucleotide sequence ID" value="NZ_JALKFT010000001.1"/>
</dbReference>
<evidence type="ECO:0000256" key="2">
    <source>
        <dbReference type="SAM" id="Phobius"/>
    </source>
</evidence>
<evidence type="ECO:0000313" key="5">
    <source>
        <dbReference type="Proteomes" id="UP001201873"/>
    </source>
</evidence>
<keyword evidence="2" id="KW-0472">Membrane</keyword>
<evidence type="ECO:0000256" key="1">
    <source>
        <dbReference type="SAM" id="MobiDB-lite"/>
    </source>
</evidence>
<dbReference type="InterPro" id="IPR052901">
    <property type="entry name" value="Bact_TGase-like"/>
</dbReference>
<feature type="transmembrane region" description="Helical" evidence="2">
    <location>
        <begin position="117"/>
        <end position="136"/>
    </location>
</feature>
<keyword evidence="2" id="KW-0812">Transmembrane</keyword>
<feature type="transmembrane region" description="Helical" evidence="2">
    <location>
        <begin position="64"/>
        <end position="87"/>
    </location>
</feature>
<feature type="transmembrane region" description="Helical" evidence="2">
    <location>
        <begin position="143"/>
        <end position="162"/>
    </location>
</feature>
<organism evidence="4 5">
    <name type="scientific">Frankia umida</name>
    <dbReference type="NCBI Taxonomy" id="573489"/>
    <lineage>
        <taxon>Bacteria</taxon>
        <taxon>Bacillati</taxon>
        <taxon>Actinomycetota</taxon>
        <taxon>Actinomycetes</taxon>
        <taxon>Frankiales</taxon>
        <taxon>Frankiaceae</taxon>
        <taxon>Frankia</taxon>
    </lineage>
</organism>
<feature type="compositionally biased region" description="Polar residues" evidence="1">
    <location>
        <begin position="816"/>
        <end position="837"/>
    </location>
</feature>
<comment type="caution">
    <text evidence="4">The sequence shown here is derived from an EMBL/GenBank/DDBJ whole genome shotgun (WGS) entry which is preliminary data.</text>
</comment>
<dbReference type="SMART" id="SM00460">
    <property type="entry name" value="TGc"/>
    <property type="match status" value="1"/>
</dbReference>
<dbReference type="Pfam" id="PF01841">
    <property type="entry name" value="Transglut_core"/>
    <property type="match status" value="1"/>
</dbReference>
<accession>A0ABT0JSP9</accession>
<dbReference type="Gene3D" id="3.10.620.30">
    <property type="match status" value="1"/>
</dbReference>
<feature type="region of interest" description="Disordered" evidence="1">
    <location>
        <begin position="625"/>
        <end position="653"/>
    </location>
</feature>
<name>A0ABT0JSP9_9ACTN</name>
<keyword evidence="5" id="KW-1185">Reference proteome</keyword>
<feature type="domain" description="Transglutaminase-like" evidence="3">
    <location>
        <begin position="520"/>
        <end position="590"/>
    </location>
</feature>
<dbReference type="InterPro" id="IPR002931">
    <property type="entry name" value="Transglutaminase-like"/>
</dbReference>
<keyword evidence="2" id="KW-1133">Transmembrane helix</keyword>
<sequence length="837" mass="85312">MSGRHRLIAVLLAGGLSFVGGLGWHRVITGPEVLVDVAAAVIIPVVLVAVLIGRHQPPSPIVTVVAWGSGFVAWAAATVAAPAGGVWSRLHLVAVGMVTGWARLLDTAVPAPAEPELLMGPVALTWLATAIGAELVVRTRTRLLPALPGLVLFLVTVSYAAASGGSDLPSAAGFAALAALLVRVRHPRVELPWPGRVRPGRPEPGSVLEGPGRPAGRLATLARTAGAVIGVVAVGIGLAGGPLRVDDHPRIDPRAYRATAATGTVELSPLSRLAGWTAHPQQVLFQAALTSATAGPAALRLAVLDDYDGATWTSSTRYLPAGASTAGCPETTGSATSGSGHDGARVAGAASAPVTQELTIAGLGGQLVPVLAEPRQFVVLPGTPDPGTPTTEGAVTGGSAVAAGQVTRGGFAVAACDGVLVRTEPLTAGTRLRVRSWPQAVPTAGQTLTLAASTTPADARARALPAGVPPVLRGLATIATAGGTSPYQRAALLRQYLRTNFVFDPAAPAGHSLAQVTHFLEQTRRGTSEQFATAFVLAARLLGLPARLVVGFSVPGAQSAAARPVRGADALAWAEIHFAGAGWMPFFPTPMAADARGAVVAGATQGESTAQAELVNAVLGATVDVPTGPPRPDTGTAAHHHPSGPSPAWSDRGRGIRVAGTATLLVLTGYLGLAFALPGLRRRRARRRGTERTRIVAAWRHALDLLARSGQPMPAAASPVEVVDAASQTGEPAGTALRGLAELATVALFGDPGDDRRRTATGRGAAAEAWRLADALDQALRASVPRRRRIAQRIAPAAVAAEIRAAAGRRRAGSEDQNTPRPITNGSQSITSGIAAR</sequence>
<evidence type="ECO:0000259" key="3">
    <source>
        <dbReference type="SMART" id="SM00460"/>
    </source>
</evidence>
<gene>
    <name evidence="4" type="ORF">MXD59_00225</name>
</gene>